<dbReference type="EMBL" id="DRQG01000067">
    <property type="protein sequence ID" value="HGY55457.1"/>
    <property type="molecule type" value="Genomic_DNA"/>
</dbReference>
<dbReference type="PANTHER" id="PTHR34220">
    <property type="entry name" value="SENSOR HISTIDINE KINASE YPDA"/>
    <property type="match status" value="1"/>
</dbReference>
<keyword evidence="1" id="KW-1133">Transmembrane helix</keyword>
<dbReference type="GO" id="GO:0000155">
    <property type="term" value="F:phosphorelay sensor kinase activity"/>
    <property type="evidence" value="ECO:0007669"/>
    <property type="project" value="InterPro"/>
</dbReference>
<dbReference type="GO" id="GO:0016020">
    <property type="term" value="C:membrane"/>
    <property type="evidence" value="ECO:0007669"/>
    <property type="project" value="InterPro"/>
</dbReference>
<gene>
    <name evidence="3" type="ORF">ENK44_07150</name>
</gene>
<feature type="domain" description="Signal transduction histidine kinase internal region" evidence="2">
    <location>
        <begin position="162"/>
        <end position="241"/>
    </location>
</feature>
<dbReference type="Proteomes" id="UP000885779">
    <property type="component" value="Unassembled WGS sequence"/>
</dbReference>
<evidence type="ECO:0000256" key="1">
    <source>
        <dbReference type="SAM" id="Phobius"/>
    </source>
</evidence>
<dbReference type="InterPro" id="IPR036890">
    <property type="entry name" value="HATPase_C_sf"/>
</dbReference>
<feature type="transmembrane region" description="Helical" evidence="1">
    <location>
        <begin position="117"/>
        <end position="140"/>
    </location>
</feature>
<dbReference type="InterPro" id="IPR010559">
    <property type="entry name" value="Sig_transdc_His_kin_internal"/>
</dbReference>
<feature type="transmembrane region" description="Helical" evidence="1">
    <location>
        <begin position="40"/>
        <end position="60"/>
    </location>
</feature>
<keyword evidence="1" id="KW-0812">Transmembrane</keyword>
<protein>
    <recommendedName>
        <fullName evidence="2">Signal transduction histidine kinase internal region domain-containing protein</fullName>
    </recommendedName>
</protein>
<accession>A0A7V4WVF5</accession>
<sequence length="360" mass="40477">MHPLLKNSKTVILVFISWIPVTATLVYIQSVLGSYSLQEAAILSGPPLFILLFFLLSTWYICKGIPLDVKNIITVGLKQFAAAVIFVAVWLQLAMIYSEALTLIKESAIWRDRFTQAWPMLAVTGFMFYFLSCTANYLLLSLERAQEAEQEALKNKLLGSQAELNALRSTIHPHFLFNSLTALSALTINAPDKARQVSLKLAEFLRYSLQHGQKESVTLEQELEHLRNYLSIEKIRLGNRLKVEYQIDKQAVQHHILPFALLPLAENAVKYGIEPSLLGGKITITARSLNNSIQITIKNPLEKETEVSGGAGLGLSTLQKRIKVFYGDEARLQTQKTENMFLAQLYLPTEEKNRKLIGST</sequence>
<dbReference type="AlphaFoldDB" id="A0A7V4WVF5"/>
<dbReference type="Pfam" id="PF06580">
    <property type="entry name" value="His_kinase"/>
    <property type="match status" value="1"/>
</dbReference>
<name>A0A7V4WVF5_CALAY</name>
<dbReference type="PANTHER" id="PTHR34220:SF7">
    <property type="entry name" value="SENSOR HISTIDINE KINASE YPDA"/>
    <property type="match status" value="1"/>
</dbReference>
<dbReference type="Gene3D" id="3.30.565.10">
    <property type="entry name" value="Histidine kinase-like ATPase, C-terminal domain"/>
    <property type="match status" value="1"/>
</dbReference>
<reference evidence="3" key="1">
    <citation type="journal article" date="2020" name="mSystems">
        <title>Genome- and Community-Level Interaction Insights into Carbon Utilization and Element Cycling Functions of Hydrothermarchaeota in Hydrothermal Sediment.</title>
        <authorList>
            <person name="Zhou Z."/>
            <person name="Liu Y."/>
            <person name="Xu W."/>
            <person name="Pan J."/>
            <person name="Luo Z.H."/>
            <person name="Li M."/>
        </authorList>
    </citation>
    <scope>NUCLEOTIDE SEQUENCE [LARGE SCALE GENOMIC DNA]</scope>
    <source>
        <strain evidence="3">HyVt-577</strain>
    </source>
</reference>
<proteinExistence type="predicted"/>
<feature type="transmembrane region" description="Helical" evidence="1">
    <location>
        <begin position="80"/>
        <end position="97"/>
    </location>
</feature>
<comment type="caution">
    <text evidence="3">The sequence shown here is derived from an EMBL/GenBank/DDBJ whole genome shotgun (WGS) entry which is preliminary data.</text>
</comment>
<dbReference type="InterPro" id="IPR050640">
    <property type="entry name" value="Bact_2-comp_sensor_kinase"/>
</dbReference>
<organism evidence="3">
    <name type="scientific">Caldithrix abyssi</name>
    <dbReference type="NCBI Taxonomy" id="187145"/>
    <lineage>
        <taxon>Bacteria</taxon>
        <taxon>Pseudomonadati</taxon>
        <taxon>Calditrichota</taxon>
        <taxon>Calditrichia</taxon>
        <taxon>Calditrichales</taxon>
        <taxon>Calditrichaceae</taxon>
        <taxon>Caldithrix</taxon>
    </lineage>
</organism>
<dbReference type="SUPFAM" id="SSF55874">
    <property type="entry name" value="ATPase domain of HSP90 chaperone/DNA topoisomerase II/histidine kinase"/>
    <property type="match status" value="1"/>
</dbReference>
<feature type="transmembrane region" description="Helical" evidence="1">
    <location>
        <begin position="12"/>
        <end position="28"/>
    </location>
</feature>
<keyword evidence="1" id="KW-0472">Membrane</keyword>
<evidence type="ECO:0000313" key="3">
    <source>
        <dbReference type="EMBL" id="HGY55457.1"/>
    </source>
</evidence>
<evidence type="ECO:0000259" key="2">
    <source>
        <dbReference type="Pfam" id="PF06580"/>
    </source>
</evidence>